<dbReference type="EMBL" id="CABWMH010000014">
    <property type="protein sequence ID" value="VXC11210.1"/>
    <property type="molecule type" value="Genomic_DNA"/>
</dbReference>
<protein>
    <submittedName>
        <fullName evidence="2">Uncharacterized protein</fullName>
    </submittedName>
</protein>
<evidence type="ECO:0000256" key="1">
    <source>
        <dbReference type="SAM" id="Phobius"/>
    </source>
</evidence>
<accession>A0AAX3J8H9</accession>
<reference evidence="2 3" key="1">
    <citation type="submission" date="2019-10" db="EMBL/GenBank/DDBJ databases">
        <authorList>
            <person name="Karimi E."/>
        </authorList>
    </citation>
    <scope>NUCLEOTIDE SEQUENCE [LARGE SCALE GENOMIC DNA]</scope>
    <source>
        <strain evidence="2">Pantoea sp. 111</strain>
    </source>
</reference>
<proteinExistence type="predicted"/>
<dbReference type="AlphaFoldDB" id="A0AAX3J8H9"/>
<dbReference type="Proteomes" id="UP000433737">
    <property type="component" value="Unassembled WGS sequence"/>
</dbReference>
<name>A0AAX3J8H9_9GAMM</name>
<evidence type="ECO:0000313" key="2">
    <source>
        <dbReference type="EMBL" id="VXC11210.1"/>
    </source>
</evidence>
<organism evidence="2 3">
    <name type="scientific">Pantoea brenneri</name>
    <dbReference type="NCBI Taxonomy" id="472694"/>
    <lineage>
        <taxon>Bacteria</taxon>
        <taxon>Pseudomonadati</taxon>
        <taxon>Pseudomonadota</taxon>
        <taxon>Gammaproteobacteria</taxon>
        <taxon>Enterobacterales</taxon>
        <taxon>Erwiniaceae</taxon>
        <taxon>Pantoea</taxon>
    </lineage>
</organism>
<evidence type="ECO:0000313" key="3">
    <source>
        <dbReference type="Proteomes" id="UP000433737"/>
    </source>
</evidence>
<comment type="caution">
    <text evidence="2">The sequence shown here is derived from an EMBL/GenBank/DDBJ whole genome shotgun (WGS) entry which is preliminary data.</text>
</comment>
<sequence length="156" mass="15939">MGGIHATHCVINPRLAGSCAGNPGHCITIITHHAIYAIGRLVLCPLLAALSSLAAVVLAVWPLPAPLAAASCYAAWSERAGYLPDCGDLCDFHRAGLALVGADYAAADAGGTVAVYVADTGGGRNSGRAAAAAIKLQLSGHLLRFGRLRAWLPFVN</sequence>
<gene>
    <name evidence="2" type="ORF">PANT111_210164</name>
</gene>
<keyword evidence="1" id="KW-0812">Transmembrane</keyword>
<keyword evidence="1" id="KW-0472">Membrane</keyword>
<feature type="transmembrane region" description="Helical" evidence="1">
    <location>
        <begin position="41"/>
        <end position="63"/>
    </location>
</feature>
<keyword evidence="1" id="KW-1133">Transmembrane helix</keyword>